<proteinExistence type="predicted"/>
<name>A0ACB7PI26_9PEZI</name>
<gene>
    <name evidence="1" type="ORF">F5144DRAFT_560058</name>
</gene>
<evidence type="ECO:0000313" key="2">
    <source>
        <dbReference type="Proteomes" id="UP000724584"/>
    </source>
</evidence>
<keyword evidence="2" id="KW-1185">Reference proteome</keyword>
<protein>
    <submittedName>
        <fullName evidence="1">Uncharacterized protein</fullName>
    </submittedName>
</protein>
<organism evidence="1 2">
    <name type="scientific">Chaetomium tenue</name>
    <dbReference type="NCBI Taxonomy" id="1854479"/>
    <lineage>
        <taxon>Eukaryota</taxon>
        <taxon>Fungi</taxon>
        <taxon>Dikarya</taxon>
        <taxon>Ascomycota</taxon>
        <taxon>Pezizomycotina</taxon>
        <taxon>Sordariomycetes</taxon>
        <taxon>Sordariomycetidae</taxon>
        <taxon>Sordariales</taxon>
        <taxon>Chaetomiaceae</taxon>
        <taxon>Chaetomium</taxon>
    </lineage>
</organism>
<dbReference type="EMBL" id="JAGIZQ010000002">
    <property type="protein sequence ID" value="KAH6640346.1"/>
    <property type="molecule type" value="Genomic_DNA"/>
</dbReference>
<comment type="caution">
    <text evidence="1">The sequence shown here is derived from an EMBL/GenBank/DDBJ whole genome shotgun (WGS) entry which is preliminary data.</text>
</comment>
<reference evidence="1 2" key="1">
    <citation type="journal article" date="2021" name="Nat. Commun.">
        <title>Genetic determinants of endophytism in the Arabidopsis root mycobiome.</title>
        <authorList>
            <person name="Mesny F."/>
            <person name="Miyauchi S."/>
            <person name="Thiergart T."/>
            <person name="Pickel B."/>
            <person name="Atanasova L."/>
            <person name="Karlsson M."/>
            <person name="Huettel B."/>
            <person name="Barry K.W."/>
            <person name="Haridas S."/>
            <person name="Chen C."/>
            <person name="Bauer D."/>
            <person name="Andreopoulos W."/>
            <person name="Pangilinan J."/>
            <person name="LaButti K."/>
            <person name="Riley R."/>
            <person name="Lipzen A."/>
            <person name="Clum A."/>
            <person name="Drula E."/>
            <person name="Henrissat B."/>
            <person name="Kohler A."/>
            <person name="Grigoriev I.V."/>
            <person name="Martin F.M."/>
            <person name="Hacquard S."/>
        </authorList>
    </citation>
    <scope>NUCLEOTIDE SEQUENCE [LARGE SCALE GENOMIC DNA]</scope>
    <source>
        <strain evidence="1 2">MPI-SDFR-AT-0079</strain>
    </source>
</reference>
<evidence type="ECO:0000313" key="1">
    <source>
        <dbReference type="EMBL" id="KAH6640346.1"/>
    </source>
</evidence>
<dbReference type="Proteomes" id="UP000724584">
    <property type="component" value="Unassembled WGS sequence"/>
</dbReference>
<sequence length="210" mass="22688">MGSFRLLTLALCFGLLRIVSGAPEFVDLTVHEVAGCLLRFQTPQAGRTTLESRVTQTTWTQTPDDVARTIEDFSNIEGRNVPLWLSGSTAFLYAGFITSSCINMTPQTGLNRPDTAISIILPSGVAKLQKIGPNPEMVSPGNAARTVGIQGINGQLDADDFAYATGAAVEYAIRQWQTEVNRWRSPLTEIGFLATTGMTGQTVVIRVPII</sequence>
<accession>A0ACB7PI26</accession>